<evidence type="ECO:0000313" key="3">
    <source>
        <dbReference type="EMBL" id="PWA45832.1"/>
    </source>
</evidence>
<reference evidence="3 4" key="1">
    <citation type="journal article" date="2018" name="Mol. Plant">
        <title>The genome of Artemisia annua provides insight into the evolution of Asteraceae family and artemisinin biosynthesis.</title>
        <authorList>
            <person name="Shen Q."/>
            <person name="Zhang L."/>
            <person name="Liao Z."/>
            <person name="Wang S."/>
            <person name="Yan T."/>
            <person name="Shi P."/>
            <person name="Liu M."/>
            <person name="Fu X."/>
            <person name="Pan Q."/>
            <person name="Wang Y."/>
            <person name="Lv Z."/>
            <person name="Lu X."/>
            <person name="Zhang F."/>
            <person name="Jiang W."/>
            <person name="Ma Y."/>
            <person name="Chen M."/>
            <person name="Hao X."/>
            <person name="Li L."/>
            <person name="Tang Y."/>
            <person name="Lv G."/>
            <person name="Zhou Y."/>
            <person name="Sun X."/>
            <person name="Brodelius P.E."/>
            <person name="Rose J.K.C."/>
            <person name="Tang K."/>
        </authorList>
    </citation>
    <scope>NUCLEOTIDE SEQUENCE [LARGE SCALE GENOMIC DNA]</scope>
    <source>
        <strain evidence="4">cv. Huhao1</strain>
        <tissue evidence="3">Leaf</tissue>
    </source>
</reference>
<comment type="similarity">
    <text evidence="1">Belongs to the 'GDSL' lipolytic enzyme family.</text>
</comment>
<evidence type="ECO:0000256" key="2">
    <source>
        <dbReference type="SAM" id="SignalP"/>
    </source>
</evidence>
<dbReference type="STRING" id="35608.A0A2U1LA05"/>
<dbReference type="GO" id="GO:0048046">
    <property type="term" value="C:apoplast"/>
    <property type="evidence" value="ECO:0007669"/>
    <property type="project" value="TreeGrafter"/>
</dbReference>
<proteinExistence type="inferred from homology"/>
<dbReference type="CDD" id="cd01837">
    <property type="entry name" value="SGNH_plant_lipase_like"/>
    <property type="match status" value="1"/>
</dbReference>
<dbReference type="Pfam" id="PF00657">
    <property type="entry name" value="Lipase_GDSL"/>
    <property type="match status" value="1"/>
</dbReference>
<organism evidence="3 4">
    <name type="scientific">Artemisia annua</name>
    <name type="common">Sweet wormwood</name>
    <dbReference type="NCBI Taxonomy" id="35608"/>
    <lineage>
        <taxon>Eukaryota</taxon>
        <taxon>Viridiplantae</taxon>
        <taxon>Streptophyta</taxon>
        <taxon>Embryophyta</taxon>
        <taxon>Tracheophyta</taxon>
        <taxon>Spermatophyta</taxon>
        <taxon>Magnoliopsida</taxon>
        <taxon>eudicotyledons</taxon>
        <taxon>Gunneridae</taxon>
        <taxon>Pentapetalae</taxon>
        <taxon>asterids</taxon>
        <taxon>campanulids</taxon>
        <taxon>Asterales</taxon>
        <taxon>Asteraceae</taxon>
        <taxon>Asteroideae</taxon>
        <taxon>Anthemideae</taxon>
        <taxon>Artemisiinae</taxon>
        <taxon>Artemisia</taxon>
    </lineage>
</organism>
<dbReference type="InterPro" id="IPR001087">
    <property type="entry name" value="GDSL"/>
</dbReference>
<dbReference type="Proteomes" id="UP000245207">
    <property type="component" value="Unassembled WGS sequence"/>
</dbReference>
<dbReference type="Gene3D" id="3.40.50.1110">
    <property type="entry name" value="SGNH hydrolase"/>
    <property type="match status" value="2"/>
</dbReference>
<evidence type="ECO:0000313" key="4">
    <source>
        <dbReference type="Proteomes" id="UP000245207"/>
    </source>
</evidence>
<sequence>MDSTTRTSLLVALVALVISVAKAQPLVPAIITFGDSAVDVGNNDYLETFLKANYPPYGRDFPNQKPTGRFCNGKLATDITADTLGFTTYPPAYLSPEASGKNLLIGANFASAGSGYDEKTAALSHAISLQQQLQYYKEYQGKLVQVAGGSKAASIFKDALYLISAGNSDFAQNYYVNPFINKHYTPDQYGSYLVGIFQSFVKDLYGLGARRIGVTSLPPLGCLPAVRTLFGSHEKGFVEATKGCCGTGTVETTVFLCNPHSPGTCSNATQYVFWDSVHPSQAANQILADALLLQGISLIG</sequence>
<dbReference type="PANTHER" id="PTHR45642:SF35">
    <property type="entry name" value="GDSL ESTERASE_LIPASE APG"/>
    <property type="match status" value="1"/>
</dbReference>
<protein>
    <submittedName>
        <fullName evidence="3">GDSL-like Lipase/Acylhydrolase superfamily protein</fullName>
    </submittedName>
</protein>
<accession>A0A2U1LA05</accession>
<dbReference type="InterPro" id="IPR036514">
    <property type="entry name" value="SGNH_hydro_sf"/>
</dbReference>
<dbReference type="OrthoDB" id="1600564at2759"/>
<gene>
    <name evidence="3" type="ORF">CTI12_AA514100</name>
</gene>
<feature type="chain" id="PRO_5015562892" evidence="2">
    <location>
        <begin position="24"/>
        <end position="300"/>
    </location>
</feature>
<keyword evidence="3" id="KW-0378">Hydrolase</keyword>
<name>A0A2U1LA05_ARTAN</name>
<feature type="signal peptide" evidence="2">
    <location>
        <begin position="1"/>
        <end position="23"/>
    </location>
</feature>
<dbReference type="GO" id="GO:0016788">
    <property type="term" value="F:hydrolase activity, acting on ester bonds"/>
    <property type="evidence" value="ECO:0007669"/>
    <property type="project" value="InterPro"/>
</dbReference>
<keyword evidence="2" id="KW-0732">Signal</keyword>
<dbReference type="AlphaFoldDB" id="A0A2U1LA05"/>
<dbReference type="SUPFAM" id="SSF52266">
    <property type="entry name" value="SGNH hydrolase"/>
    <property type="match status" value="1"/>
</dbReference>
<keyword evidence="4" id="KW-1185">Reference proteome</keyword>
<comment type="caution">
    <text evidence="3">The sequence shown here is derived from an EMBL/GenBank/DDBJ whole genome shotgun (WGS) entry which is preliminary data.</text>
</comment>
<evidence type="ECO:0000256" key="1">
    <source>
        <dbReference type="ARBA" id="ARBA00008668"/>
    </source>
</evidence>
<dbReference type="InterPro" id="IPR035669">
    <property type="entry name" value="SGNH_plant_lipase-like"/>
</dbReference>
<dbReference type="PANTHER" id="PTHR45642">
    <property type="entry name" value="GDSL ESTERASE/LIPASE EXL3"/>
    <property type="match status" value="1"/>
</dbReference>
<dbReference type="EMBL" id="PKPP01010574">
    <property type="protein sequence ID" value="PWA45832.1"/>
    <property type="molecule type" value="Genomic_DNA"/>
</dbReference>
<dbReference type="InterPro" id="IPR050592">
    <property type="entry name" value="GDSL_lipolytic_enzyme"/>
</dbReference>